<evidence type="ECO:0000313" key="1">
    <source>
        <dbReference type="EMBL" id="GBE88866.1"/>
    </source>
</evidence>
<reference evidence="1 2" key="1">
    <citation type="journal article" date="2018" name="Sci. Rep.">
        <title>Genome sequence of the cauliflower mushroom Sparassis crispa (Hanabiratake) and its association with beneficial usage.</title>
        <authorList>
            <person name="Kiyama R."/>
            <person name="Furutani Y."/>
            <person name="Kawaguchi K."/>
            <person name="Nakanishi T."/>
        </authorList>
    </citation>
    <scope>NUCLEOTIDE SEQUENCE [LARGE SCALE GENOMIC DNA]</scope>
</reference>
<proteinExistence type="predicted"/>
<keyword evidence="2" id="KW-1185">Reference proteome</keyword>
<dbReference type="AlphaFoldDB" id="A0A401H348"/>
<dbReference type="GeneID" id="38785783"/>
<dbReference type="InParanoid" id="A0A401H348"/>
<evidence type="ECO:0000313" key="2">
    <source>
        <dbReference type="Proteomes" id="UP000287166"/>
    </source>
</evidence>
<dbReference type="EMBL" id="BFAD01000014">
    <property type="protein sequence ID" value="GBE88866.1"/>
    <property type="molecule type" value="Genomic_DNA"/>
</dbReference>
<dbReference type="RefSeq" id="XP_027619779.1">
    <property type="nucleotide sequence ID" value="XM_027763978.1"/>
</dbReference>
<sequence>MAYGISFSDLTITPQLCIDGLAALEMHINISNARIATLQAEVVSEHPNHSPFTSMLHNITDAKKKHLIEQSCLSVPGIMLFFFDLD</sequence>
<dbReference type="Proteomes" id="UP000287166">
    <property type="component" value="Unassembled WGS sequence"/>
</dbReference>
<accession>A0A401H348</accession>
<protein>
    <submittedName>
        <fullName evidence="1">Uncharacterized protein</fullName>
    </submittedName>
</protein>
<name>A0A401H348_9APHY</name>
<organism evidence="1 2">
    <name type="scientific">Sparassis crispa</name>
    <dbReference type="NCBI Taxonomy" id="139825"/>
    <lineage>
        <taxon>Eukaryota</taxon>
        <taxon>Fungi</taxon>
        <taxon>Dikarya</taxon>
        <taxon>Basidiomycota</taxon>
        <taxon>Agaricomycotina</taxon>
        <taxon>Agaricomycetes</taxon>
        <taxon>Polyporales</taxon>
        <taxon>Sparassidaceae</taxon>
        <taxon>Sparassis</taxon>
    </lineage>
</organism>
<gene>
    <name evidence="1" type="ORF">SCP_1402740</name>
</gene>
<comment type="caution">
    <text evidence="1">The sequence shown here is derived from an EMBL/GenBank/DDBJ whole genome shotgun (WGS) entry which is preliminary data.</text>
</comment>